<reference evidence="5" key="1">
    <citation type="submission" date="2016-04" db="EMBL/GenBank/DDBJ databases">
        <authorList>
            <person name="Strapagiel D."/>
            <person name="Borowka P."/>
            <person name="Marciniak B."/>
            <person name="Bakula Z."/>
            <person name="Van Ingen J."/>
            <person name="Safianowska A."/>
            <person name="Dziadek J."/>
            <person name="Jagielski T."/>
        </authorList>
    </citation>
    <scope>NUCLEOTIDE SEQUENCE [LARGE SCALE GENOMIC DNA]</scope>
    <source>
        <strain evidence="5">1010001458</strain>
    </source>
</reference>
<dbReference type="InterPro" id="IPR025847">
    <property type="entry name" value="MEDS_domain"/>
</dbReference>
<dbReference type="CDD" id="cd16936">
    <property type="entry name" value="HATPase_RsbW-like"/>
    <property type="match status" value="1"/>
</dbReference>
<dbReference type="SUPFAM" id="SSF55874">
    <property type="entry name" value="ATPase domain of HSP90 chaperone/DNA topoisomerase II/histidine kinase"/>
    <property type="match status" value="1"/>
</dbReference>
<dbReference type="Pfam" id="PF14417">
    <property type="entry name" value="MEDS"/>
    <property type="match status" value="1"/>
</dbReference>
<dbReference type="InterPro" id="IPR047718">
    <property type="entry name" value="RsbA-like_anti_sig"/>
</dbReference>
<feature type="domain" description="MEDS" evidence="3">
    <location>
        <begin position="14"/>
        <end position="159"/>
    </location>
</feature>
<dbReference type="GO" id="GO:0004674">
    <property type="term" value="F:protein serine/threonine kinase activity"/>
    <property type="evidence" value="ECO:0007669"/>
    <property type="project" value="UniProtKB-KW"/>
</dbReference>
<protein>
    <submittedName>
        <fullName evidence="4">Regulator of Sig8</fullName>
    </submittedName>
</protein>
<dbReference type="InterPro" id="IPR050267">
    <property type="entry name" value="Anti-sigma-factor_SerPK"/>
</dbReference>
<evidence type="ECO:0000256" key="1">
    <source>
        <dbReference type="ARBA" id="ARBA00022527"/>
    </source>
</evidence>
<sequence>MTTGTETERRGFVHSALLYHSQREYLDFVGRFVADGLALGEPVLVAVPADRLAVLRSELGARGTATAELRMIDISRAARNPGRFLATASSFAAKYADRRVRIVSQLVWPGRTADECVACMQHEALVNRAFAPHSVMGLCLYDAERLDDELLADARATHPLLWKCGSAYHSADYAPDETLARCNQPLPRNPGAVTYLVRESTDLRRARSFAVDYAGWVGLSQDGLEDLRLITTELATNSLQYADGACQLAFWRHDEHLVCEARDGGRFDQPLVGREFPGTSATASRGLFLVNAMADLVRTHTTANGTTIQAYLRLKPSAASVG</sequence>
<name>A0A162E833_9MYCO</name>
<dbReference type="RefSeq" id="WP_075509417.1">
    <property type="nucleotide sequence ID" value="NZ_CP089224.1"/>
</dbReference>
<evidence type="ECO:0000259" key="2">
    <source>
        <dbReference type="Pfam" id="PF13581"/>
    </source>
</evidence>
<evidence type="ECO:0000313" key="4">
    <source>
        <dbReference type="EMBL" id="KZS67218.1"/>
    </source>
</evidence>
<feature type="domain" description="Histidine kinase/HSP90-like ATPase" evidence="2">
    <location>
        <begin position="200"/>
        <end position="310"/>
    </location>
</feature>
<keyword evidence="1" id="KW-0418">Kinase</keyword>
<comment type="caution">
    <text evidence="4">The sequence shown here is derived from an EMBL/GenBank/DDBJ whole genome shotgun (WGS) entry which is preliminary data.</text>
</comment>
<dbReference type="PANTHER" id="PTHR35526:SF3">
    <property type="entry name" value="ANTI-SIGMA-F FACTOR RSBW"/>
    <property type="match status" value="1"/>
</dbReference>
<dbReference type="EMBL" id="LWCI01000033">
    <property type="protein sequence ID" value="KZS67218.1"/>
    <property type="molecule type" value="Genomic_DNA"/>
</dbReference>
<organism evidence="4 5">
    <name type="scientific">Mycobacterium ostraviense</name>
    <dbReference type="NCBI Taxonomy" id="2738409"/>
    <lineage>
        <taxon>Bacteria</taxon>
        <taxon>Bacillati</taxon>
        <taxon>Actinomycetota</taxon>
        <taxon>Actinomycetes</taxon>
        <taxon>Mycobacteriales</taxon>
        <taxon>Mycobacteriaceae</taxon>
        <taxon>Mycobacterium</taxon>
    </lineage>
</organism>
<keyword evidence="1" id="KW-0723">Serine/threonine-protein kinase</keyword>
<keyword evidence="1" id="KW-0808">Transferase</keyword>
<proteinExistence type="predicted"/>
<gene>
    <name evidence="4" type="ORF">A4G28_21140</name>
</gene>
<dbReference type="AlphaFoldDB" id="A0A162E833"/>
<dbReference type="InterPro" id="IPR003594">
    <property type="entry name" value="HATPase_dom"/>
</dbReference>
<keyword evidence="5" id="KW-1185">Reference proteome</keyword>
<dbReference type="NCBIfam" id="NF041045">
    <property type="entry name" value="RsbA_anti_sig"/>
    <property type="match status" value="1"/>
</dbReference>
<dbReference type="PANTHER" id="PTHR35526">
    <property type="entry name" value="ANTI-SIGMA-F FACTOR RSBW-RELATED"/>
    <property type="match status" value="1"/>
</dbReference>
<evidence type="ECO:0000259" key="3">
    <source>
        <dbReference type="Pfam" id="PF14417"/>
    </source>
</evidence>
<dbReference type="InterPro" id="IPR036890">
    <property type="entry name" value="HATPase_C_sf"/>
</dbReference>
<accession>A0A162E833</accession>
<dbReference type="Proteomes" id="UP000077342">
    <property type="component" value="Unassembled WGS sequence"/>
</dbReference>
<dbReference type="Pfam" id="PF13581">
    <property type="entry name" value="HATPase_c_2"/>
    <property type="match status" value="1"/>
</dbReference>
<dbReference type="Gene3D" id="3.30.565.10">
    <property type="entry name" value="Histidine kinase-like ATPase, C-terminal domain"/>
    <property type="match status" value="1"/>
</dbReference>
<evidence type="ECO:0000313" key="5">
    <source>
        <dbReference type="Proteomes" id="UP000077342"/>
    </source>
</evidence>